<dbReference type="STRING" id="59750.AWC31_34840"/>
<dbReference type="CDD" id="cd02929">
    <property type="entry name" value="TMADH_HD_FMN"/>
    <property type="match status" value="1"/>
</dbReference>
<dbReference type="Pfam" id="PF07992">
    <property type="entry name" value="Pyr_redox_2"/>
    <property type="match status" value="1"/>
</dbReference>
<keyword evidence="8" id="KW-0408">Iron</keyword>
<dbReference type="GO" id="GO:0010181">
    <property type="term" value="F:FMN binding"/>
    <property type="evidence" value="ECO:0007669"/>
    <property type="project" value="InterPro"/>
</dbReference>
<dbReference type="AlphaFoldDB" id="A0A132PVJ6"/>
<sequence length="708" mass="77776">MRDPRYDILFEPVQIGPVTARNRFYQVPHCNGMGYRDPSGEAYMRRIKAEGGWAVVCTEQVEIHPTSDIGPFIELRLWDDQDLPAVARIADKIHEGGALAGIELAHNGLNSPNLISREAPLGPQNLPVVSWNYDPVQAREMTKSDIADMRFWHREAVRRSLQAEYDIIYVYAGHAIGGLHHFLSRRYNNRTDEYGGSIENRARLLREILEDTREMCDGKAAVACRISVDELLGDEGITRAEIEDVIGMLGEHPDLWDFVLGSWEDDSVTSRFGPEAEQEPYVRGLKALTTKPVVGVGRFTSPDMMVHQVKTGVLDLIGAARPSIADPFLPSKIESGNLEDIRECIGCNICVSGDFTMSPIRCTQNPTMGEEFRRGWHPEKIRPKASDSSVLVVGAGPAGLEAARSLGNRGYTVSLAEATRTLGGRVARESKLPSLSAWIRVVDYREQQLAKLGNVEVFMQSEMTADDIIENDFNHVVIATGAGWRTDGVGRWHTKPLEIADGADILSPDDIMAGSRPRGQRVVVFDDDHYYMGGVIAELLAQEGLDVTLITPAAHVSQWTTNTLEVARIRKRVIRAGIDVRTNTAVTAVTADGVRTACVYTGDEGAVSADSVVMVTARLPHDGLYQELLSREGEWADAGLLSVRAIGDVWAPATIAAAVWSGHRYAEELDEPQSLSPVPYLRETAELAPENRGTPAYLPITPAQPATV</sequence>
<proteinExistence type="inferred from homology"/>
<dbReference type="GO" id="GO:0016491">
    <property type="term" value="F:oxidoreductase activity"/>
    <property type="evidence" value="ECO:0007669"/>
    <property type="project" value="UniProtKB-KW"/>
</dbReference>
<dbReference type="GO" id="GO:0046872">
    <property type="term" value="F:metal ion binding"/>
    <property type="evidence" value="ECO:0007669"/>
    <property type="project" value="UniProtKB-KW"/>
</dbReference>
<feature type="domain" description="NADH:flavin oxidoreductase/NADH oxidase N-terminal" evidence="10">
    <location>
        <begin position="9"/>
        <end position="336"/>
    </location>
</feature>
<comment type="cofactor">
    <cofactor evidence="1">
        <name>FMN</name>
        <dbReference type="ChEBI" id="CHEBI:58210"/>
    </cofactor>
</comment>
<comment type="similarity">
    <text evidence="3">In the N-terminal section; belongs to the NADH:flavin oxidoreductase/NADH oxidase family.</text>
</comment>
<keyword evidence="13" id="KW-1185">Reference proteome</keyword>
<comment type="cofactor">
    <cofactor evidence="2">
        <name>[4Fe-4S] cluster</name>
        <dbReference type="ChEBI" id="CHEBI:49883"/>
    </cofactor>
</comment>
<dbReference type="InterPro" id="IPR001155">
    <property type="entry name" value="OxRdtase_FMN_N"/>
</dbReference>
<evidence type="ECO:0000256" key="2">
    <source>
        <dbReference type="ARBA" id="ARBA00001966"/>
    </source>
</evidence>
<dbReference type="InterPro" id="IPR023753">
    <property type="entry name" value="FAD/NAD-binding_dom"/>
</dbReference>
<evidence type="ECO:0000256" key="5">
    <source>
        <dbReference type="ARBA" id="ARBA00022643"/>
    </source>
</evidence>
<dbReference type="Gene3D" id="3.20.20.70">
    <property type="entry name" value="Aldolase class I"/>
    <property type="match status" value="1"/>
</dbReference>
<evidence type="ECO:0000256" key="4">
    <source>
        <dbReference type="ARBA" id="ARBA00022630"/>
    </source>
</evidence>
<evidence type="ECO:0000259" key="10">
    <source>
        <dbReference type="Pfam" id="PF00724"/>
    </source>
</evidence>
<evidence type="ECO:0000259" key="11">
    <source>
        <dbReference type="Pfam" id="PF07992"/>
    </source>
</evidence>
<dbReference type="InterPro" id="IPR051793">
    <property type="entry name" value="NADH:flavin_oxidoreductase"/>
</dbReference>
<name>A0A132PVJ6_9MYCO</name>
<keyword evidence="6" id="KW-0479">Metal-binding</keyword>
<dbReference type="Gene3D" id="3.40.50.720">
    <property type="entry name" value="NAD(P)-binding Rossmann-like Domain"/>
    <property type="match status" value="1"/>
</dbReference>
<feature type="domain" description="FAD/NAD(P)-binding" evidence="11">
    <location>
        <begin position="389"/>
        <end position="625"/>
    </location>
</feature>
<keyword evidence="4" id="KW-0285">Flavoprotein</keyword>
<dbReference type="Pfam" id="PF00724">
    <property type="entry name" value="Oxidored_FMN"/>
    <property type="match status" value="1"/>
</dbReference>
<dbReference type="Proteomes" id="UP000070612">
    <property type="component" value="Unassembled WGS sequence"/>
</dbReference>
<keyword evidence="9" id="KW-0411">Iron-sulfur</keyword>
<comment type="caution">
    <text evidence="12">The sequence shown here is derived from an EMBL/GenBank/DDBJ whole genome shotgun (WGS) entry which is preliminary data.</text>
</comment>
<dbReference type="PANTHER" id="PTHR42917">
    <property type="entry name" value="2,4-DIENOYL-COA REDUCTASE"/>
    <property type="match status" value="1"/>
</dbReference>
<dbReference type="Gene3D" id="3.50.50.60">
    <property type="entry name" value="FAD/NAD(P)-binding domain"/>
    <property type="match status" value="1"/>
</dbReference>
<dbReference type="SUPFAM" id="SSF51395">
    <property type="entry name" value="FMN-linked oxidoreductases"/>
    <property type="match status" value="1"/>
</dbReference>
<dbReference type="SUPFAM" id="SSF51905">
    <property type="entry name" value="FAD/NAD(P)-binding domain"/>
    <property type="match status" value="1"/>
</dbReference>
<evidence type="ECO:0000256" key="1">
    <source>
        <dbReference type="ARBA" id="ARBA00001917"/>
    </source>
</evidence>
<protein>
    <submittedName>
        <fullName evidence="12">NADH:flavin oxidoreductase</fullName>
    </submittedName>
</protein>
<dbReference type="InterPro" id="IPR037348">
    <property type="entry name" value="TMADH/DMDH_FMN-bd"/>
</dbReference>
<dbReference type="InterPro" id="IPR036188">
    <property type="entry name" value="FAD/NAD-bd_sf"/>
</dbReference>
<gene>
    <name evidence="12" type="ORF">AFM11_02060</name>
</gene>
<accession>A0A132PVJ6</accession>
<reference evidence="12 13" key="1">
    <citation type="submission" date="2015-07" db="EMBL/GenBank/DDBJ databases">
        <title>A draft genome sequence of Mycobacterium wolinskyi.</title>
        <authorList>
            <person name="de Man T.J."/>
            <person name="Perry K.A."/>
            <person name="Coulliette A.D."/>
            <person name="Jensen B."/>
            <person name="Toney N.C."/>
            <person name="Limbago B.M."/>
            <person name="Noble-Wang J."/>
        </authorList>
    </citation>
    <scope>NUCLEOTIDE SEQUENCE [LARGE SCALE GENOMIC DNA]</scope>
    <source>
        <strain evidence="12 13">CDC_01</strain>
    </source>
</reference>
<evidence type="ECO:0000256" key="7">
    <source>
        <dbReference type="ARBA" id="ARBA00023002"/>
    </source>
</evidence>
<evidence type="ECO:0000313" key="12">
    <source>
        <dbReference type="EMBL" id="KWX26052.1"/>
    </source>
</evidence>
<evidence type="ECO:0000313" key="13">
    <source>
        <dbReference type="Proteomes" id="UP000070612"/>
    </source>
</evidence>
<keyword evidence="7" id="KW-0560">Oxidoreductase</keyword>
<dbReference type="PANTHER" id="PTHR42917:SF2">
    <property type="entry name" value="2,4-DIENOYL-COA REDUCTASE [(2E)-ENOYL-COA-PRODUCING]"/>
    <property type="match status" value="1"/>
</dbReference>
<dbReference type="InterPro" id="IPR013785">
    <property type="entry name" value="Aldolase_TIM"/>
</dbReference>
<organism evidence="12 13">
    <name type="scientific">Mycolicibacterium wolinskyi</name>
    <dbReference type="NCBI Taxonomy" id="59750"/>
    <lineage>
        <taxon>Bacteria</taxon>
        <taxon>Bacillati</taxon>
        <taxon>Actinomycetota</taxon>
        <taxon>Actinomycetes</taxon>
        <taxon>Mycobacteriales</taxon>
        <taxon>Mycobacteriaceae</taxon>
        <taxon>Mycolicibacterium</taxon>
    </lineage>
</organism>
<keyword evidence="5" id="KW-0288">FMN</keyword>
<dbReference type="PATRIC" id="fig|59750.3.peg.422"/>
<evidence type="ECO:0000256" key="6">
    <source>
        <dbReference type="ARBA" id="ARBA00022723"/>
    </source>
</evidence>
<dbReference type="EMBL" id="LGTW01000001">
    <property type="protein sequence ID" value="KWX26052.1"/>
    <property type="molecule type" value="Genomic_DNA"/>
</dbReference>
<dbReference type="PRINTS" id="PR00469">
    <property type="entry name" value="PNDRDTASEII"/>
</dbReference>
<evidence type="ECO:0000256" key="8">
    <source>
        <dbReference type="ARBA" id="ARBA00023004"/>
    </source>
</evidence>
<evidence type="ECO:0000256" key="9">
    <source>
        <dbReference type="ARBA" id="ARBA00023014"/>
    </source>
</evidence>
<dbReference type="RefSeq" id="WP_067843052.1">
    <property type="nucleotide sequence ID" value="NZ_LGTW01000001.1"/>
</dbReference>
<dbReference type="PRINTS" id="PR00368">
    <property type="entry name" value="FADPNR"/>
</dbReference>
<dbReference type="GO" id="GO:0051536">
    <property type="term" value="F:iron-sulfur cluster binding"/>
    <property type="evidence" value="ECO:0007669"/>
    <property type="project" value="UniProtKB-KW"/>
</dbReference>
<evidence type="ECO:0000256" key="3">
    <source>
        <dbReference type="ARBA" id="ARBA00011048"/>
    </source>
</evidence>